<comment type="similarity">
    <text evidence="1">Belongs to the TRAFAC class TrmE-Era-EngA-EngB-Septin-like GTPase superfamily. AIG1/Toc34/Toc159-like paraseptin GTPase family. IAN subfamily.</text>
</comment>
<reference evidence="5 6" key="1">
    <citation type="journal article" date="2023" name="Sci. Data">
        <title>Genome assembly of the Korean intertidal mud-creeper Batillaria attramentaria.</title>
        <authorList>
            <person name="Patra A.K."/>
            <person name="Ho P.T."/>
            <person name="Jun S."/>
            <person name="Lee S.J."/>
            <person name="Kim Y."/>
            <person name="Won Y.J."/>
        </authorList>
    </citation>
    <scope>NUCLEOTIDE SEQUENCE [LARGE SCALE GENOMIC DNA]</scope>
    <source>
        <strain evidence="5">Wonlab-2016</strain>
    </source>
</reference>
<dbReference type="GO" id="GO:0005525">
    <property type="term" value="F:GTP binding"/>
    <property type="evidence" value="ECO:0007669"/>
    <property type="project" value="UniProtKB-KW"/>
</dbReference>
<dbReference type="PROSITE" id="PS51720">
    <property type="entry name" value="G_AIG1"/>
    <property type="match status" value="1"/>
</dbReference>
<dbReference type="InterPro" id="IPR045058">
    <property type="entry name" value="GIMA/IAN/Toc"/>
</dbReference>
<dbReference type="PANTHER" id="PTHR10903:SF184">
    <property type="entry name" value="GTP-BINDING PROTEIN A"/>
    <property type="match status" value="1"/>
</dbReference>
<organism evidence="5 6">
    <name type="scientific">Batillaria attramentaria</name>
    <dbReference type="NCBI Taxonomy" id="370345"/>
    <lineage>
        <taxon>Eukaryota</taxon>
        <taxon>Metazoa</taxon>
        <taxon>Spiralia</taxon>
        <taxon>Lophotrochozoa</taxon>
        <taxon>Mollusca</taxon>
        <taxon>Gastropoda</taxon>
        <taxon>Caenogastropoda</taxon>
        <taxon>Sorbeoconcha</taxon>
        <taxon>Cerithioidea</taxon>
        <taxon>Batillariidae</taxon>
        <taxon>Batillaria</taxon>
    </lineage>
</organism>
<accession>A0ABD0JSH2</accession>
<proteinExistence type="inferred from homology"/>
<dbReference type="InterPro" id="IPR006703">
    <property type="entry name" value="G_AIG1"/>
</dbReference>
<evidence type="ECO:0000313" key="5">
    <source>
        <dbReference type="EMBL" id="KAK7478056.1"/>
    </source>
</evidence>
<dbReference type="Gene3D" id="3.40.50.300">
    <property type="entry name" value="P-loop containing nucleotide triphosphate hydrolases"/>
    <property type="match status" value="1"/>
</dbReference>
<dbReference type="AlphaFoldDB" id="A0ABD0JSH2"/>
<feature type="domain" description="AIG1-type G" evidence="4">
    <location>
        <begin position="3"/>
        <end position="225"/>
    </location>
</feature>
<evidence type="ECO:0000256" key="3">
    <source>
        <dbReference type="ARBA" id="ARBA00023134"/>
    </source>
</evidence>
<evidence type="ECO:0000259" key="4">
    <source>
        <dbReference type="PROSITE" id="PS51720"/>
    </source>
</evidence>
<feature type="non-terminal residue" evidence="5">
    <location>
        <position position="1"/>
    </location>
</feature>
<evidence type="ECO:0000256" key="2">
    <source>
        <dbReference type="ARBA" id="ARBA00022741"/>
    </source>
</evidence>
<evidence type="ECO:0000256" key="1">
    <source>
        <dbReference type="ARBA" id="ARBA00008535"/>
    </source>
</evidence>
<keyword evidence="2" id="KW-0547">Nucleotide-binding</keyword>
<keyword evidence="3" id="KW-0342">GTP-binding</keyword>
<sequence>TTTGKVGVLIVGREGVGKSSLGNLLCERKCFPVGTVLSSGNKDCSCYTVTRDNLAYLVVDTPGVCEWETGTQETKETTMKVYHELVMGGMFTAPGPHVILVVFKCGRFLRAEYEYYLALKKLFGAEMCTHMIVVFTGVDSLNTPDKPAPDLASQRAALEEELGDAPRDSLRIVLDDAGNRYIGVNNNARGAERDTQSRELIELIKSLYEDNEHSHYISDFFQEIFVKIDNETERRMEQNACQPRKILRMCDCVCF</sequence>
<protein>
    <recommendedName>
        <fullName evidence="4">AIG1-type G domain-containing protein</fullName>
    </recommendedName>
</protein>
<dbReference type="EMBL" id="JACVVK020000335">
    <property type="protein sequence ID" value="KAK7478056.1"/>
    <property type="molecule type" value="Genomic_DNA"/>
</dbReference>
<dbReference type="Proteomes" id="UP001519460">
    <property type="component" value="Unassembled WGS sequence"/>
</dbReference>
<comment type="caution">
    <text evidence="5">The sequence shown here is derived from an EMBL/GenBank/DDBJ whole genome shotgun (WGS) entry which is preliminary data.</text>
</comment>
<gene>
    <name evidence="5" type="ORF">BaRGS_00030732</name>
</gene>
<dbReference type="SUPFAM" id="SSF52540">
    <property type="entry name" value="P-loop containing nucleoside triphosphate hydrolases"/>
    <property type="match status" value="1"/>
</dbReference>
<name>A0ABD0JSH2_9CAEN</name>
<keyword evidence="6" id="KW-1185">Reference proteome</keyword>
<dbReference type="PANTHER" id="PTHR10903">
    <property type="entry name" value="GTPASE, IMAP FAMILY MEMBER-RELATED"/>
    <property type="match status" value="1"/>
</dbReference>
<dbReference type="Pfam" id="PF04548">
    <property type="entry name" value="AIG1"/>
    <property type="match status" value="1"/>
</dbReference>
<dbReference type="InterPro" id="IPR027417">
    <property type="entry name" value="P-loop_NTPase"/>
</dbReference>
<evidence type="ECO:0000313" key="6">
    <source>
        <dbReference type="Proteomes" id="UP001519460"/>
    </source>
</evidence>